<feature type="domain" description="MOSC" evidence="1">
    <location>
        <begin position="116"/>
        <end position="260"/>
    </location>
</feature>
<dbReference type="PROSITE" id="PS51340">
    <property type="entry name" value="MOSC"/>
    <property type="match status" value="1"/>
</dbReference>
<name>A0A1M5QC40_9RHOB</name>
<sequence length="261" mass="28562">MTDGNLRIVELNRYPVKGLSAETMDRMILSAGEGIPGDRLFGFARYNSGFDPQDPQPLPKDRFVVLLKEAGLAGLKTRFDAATHAFEIASGGTVRQFDTNDPEARLEAAQFLHETLQLSDPEPPAFVSSAPHRFTDVSVVSPQMMSAISVLNLASVRDMESRIGARIHPARFRANIVIDGLPPFAELDAIGSVLSFGDVSLRILSRTKRCAATEVNPETAERDLKIPYLLRKHLGHMDMGVYVEVAHAGKLRLGLKGKLSV</sequence>
<protein>
    <recommendedName>
        <fullName evidence="1">MOSC domain-containing protein</fullName>
    </recommendedName>
</protein>
<dbReference type="Pfam" id="PF03473">
    <property type="entry name" value="MOSC"/>
    <property type="match status" value="1"/>
</dbReference>
<dbReference type="InterPro" id="IPR005302">
    <property type="entry name" value="MoCF_Sase_C"/>
</dbReference>
<dbReference type="RefSeq" id="WP_072792856.1">
    <property type="nucleotide sequence ID" value="NZ_FQWM01000003.1"/>
</dbReference>
<evidence type="ECO:0000259" key="1">
    <source>
        <dbReference type="PROSITE" id="PS51340"/>
    </source>
</evidence>
<dbReference type="InterPro" id="IPR011037">
    <property type="entry name" value="Pyrv_Knase-like_insert_dom_sf"/>
</dbReference>
<dbReference type="GO" id="GO:0030170">
    <property type="term" value="F:pyridoxal phosphate binding"/>
    <property type="evidence" value="ECO:0007669"/>
    <property type="project" value="InterPro"/>
</dbReference>
<organism evidence="2 3">
    <name type="scientific">Cognatishimia maritima</name>
    <dbReference type="NCBI Taxonomy" id="870908"/>
    <lineage>
        <taxon>Bacteria</taxon>
        <taxon>Pseudomonadati</taxon>
        <taxon>Pseudomonadota</taxon>
        <taxon>Alphaproteobacteria</taxon>
        <taxon>Rhodobacterales</taxon>
        <taxon>Paracoccaceae</taxon>
        <taxon>Cognatishimia</taxon>
    </lineage>
</organism>
<dbReference type="Gene3D" id="2.40.33.20">
    <property type="entry name" value="PK beta-barrel domain-like"/>
    <property type="match status" value="1"/>
</dbReference>
<dbReference type="AlphaFoldDB" id="A0A1M5QC40"/>
<keyword evidence="3" id="KW-1185">Reference proteome</keyword>
<dbReference type="GO" id="GO:0030151">
    <property type="term" value="F:molybdenum ion binding"/>
    <property type="evidence" value="ECO:0007669"/>
    <property type="project" value="InterPro"/>
</dbReference>
<evidence type="ECO:0000313" key="2">
    <source>
        <dbReference type="EMBL" id="SHH11675.1"/>
    </source>
</evidence>
<dbReference type="SUPFAM" id="SSF50800">
    <property type="entry name" value="PK beta-barrel domain-like"/>
    <property type="match status" value="1"/>
</dbReference>
<dbReference type="STRING" id="870908.SAMN04488044_1950"/>
<accession>A0A1M5QC40</accession>
<dbReference type="Proteomes" id="UP000184211">
    <property type="component" value="Unassembled WGS sequence"/>
</dbReference>
<gene>
    <name evidence="2" type="ORF">SAMN04488044_1950</name>
</gene>
<proteinExistence type="predicted"/>
<evidence type="ECO:0000313" key="3">
    <source>
        <dbReference type="Proteomes" id="UP000184211"/>
    </source>
</evidence>
<dbReference type="EMBL" id="FQWM01000003">
    <property type="protein sequence ID" value="SHH11675.1"/>
    <property type="molecule type" value="Genomic_DNA"/>
</dbReference>
<reference evidence="3" key="1">
    <citation type="submission" date="2016-11" db="EMBL/GenBank/DDBJ databases">
        <authorList>
            <person name="Varghese N."/>
            <person name="Submissions S."/>
        </authorList>
    </citation>
    <scope>NUCLEOTIDE SEQUENCE [LARGE SCALE GENOMIC DNA]</scope>
    <source>
        <strain evidence="3">DSM 28223</strain>
    </source>
</reference>
<dbReference type="GO" id="GO:0003824">
    <property type="term" value="F:catalytic activity"/>
    <property type="evidence" value="ECO:0007669"/>
    <property type="project" value="InterPro"/>
</dbReference>